<sequence>MWKLGRVPSSLCYIEDTESVSWASPGTCSQTPALLVFTVSVYWNCRLLSSAWKGAVTESFTARRMKTDIHLPTIHKLRRYCSVSAFSFEQHGSIQHQGDSSNPAICLWDEAVNATLVLAVQLR</sequence>
<evidence type="ECO:0000313" key="2">
    <source>
        <dbReference type="Proteomes" id="UP001558613"/>
    </source>
</evidence>
<proteinExistence type="predicted"/>
<dbReference type="EMBL" id="JAYMGO010000015">
    <property type="protein sequence ID" value="KAL1260573.1"/>
    <property type="molecule type" value="Genomic_DNA"/>
</dbReference>
<gene>
    <name evidence="1" type="ORF">QQF64_008400</name>
</gene>
<comment type="caution">
    <text evidence="1">The sequence shown here is derived from an EMBL/GenBank/DDBJ whole genome shotgun (WGS) entry which is preliminary data.</text>
</comment>
<reference evidence="1 2" key="1">
    <citation type="submission" date="2023-09" db="EMBL/GenBank/DDBJ databases">
        <authorList>
            <person name="Wang M."/>
        </authorList>
    </citation>
    <scope>NUCLEOTIDE SEQUENCE [LARGE SCALE GENOMIC DNA]</scope>
    <source>
        <strain evidence="1">GT-2023</strain>
        <tissue evidence="1">Liver</tissue>
    </source>
</reference>
<keyword evidence="2" id="KW-1185">Reference proteome</keyword>
<name>A0ABR3M615_9TELE</name>
<evidence type="ECO:0000313" key="1">
    <source>
        <dbReference type="EMBL" id="KAL1260573.1"/>
    </source>
</evidence>
<protein>
    <submittedName>
        <fullName evidence="1">Uncharacterized protein</fullName>
    </submittedName>
</protein>
<accession>A0ABR3M615</accession>
<organism evidence="1 2">
    <name type="scientific">Cirrhinus molitorella</name>
    <name type="common">mud carp</name>
    <dbReference type="NCBI Taxonomy" id="172907"/>
    <lineage>
        <taxon>Eukaryota</taxon>
        <taxon>Metazoa</taxon>
        <taxon>Chordata</taxon>
        <taxon>Craniata</taxon>
        <taxon>Vertebrata</taxon>
        <taxon>Euteleostomi</taxon>
        <taxon>Actinopterygii</taxon>
        <taxon>Neopterygii</taxon>
        <taxon>Teleostei</taxon>
        <taxon>Ostariophysi</taxon>
        <taxon>Cypriniformes</taxon>
        <taxon>Cyprinidae</taxon>
        <taxon>Labeoninae</taxon>
        <taxon>Labeonini</taxon>
        <taxon>Cirrhinus</taxon>
    </lineage>
</organism>
<dbReference type="Proteomes" id="UP001558613">
    <property type="component" value="Unassembled WGS sequence"/>
</dbReference>